<feature type="compositionally biased region" description="Pro residues" evidence="1">
    <location>
        <begin position="17"/>
        <end position="27"/>
    </location>
</feature>
<evidence type="ECO:0000313" key="2">
    <source>
        <dbReference type="EMBL" id="EJT53148.1"/>
    </source>
</evidence>
<protein>
    <submittedName>
        <fullName evidence="2">Uncharacterized protein</fullName>
    </submittedName>
</protein>
<reference evidence="2 3" key="1">
    <citation type="journal article" date="2012" name="Eukaryot. Cell">
        <title>Draft genome sequence of CBS 2479, the standard type strain of Trichosporon asahii.</title>
        <authorList>
            <person name="Yang R.Y."/>
            <person name="Li H.T."/>
            <person name="Zhu H."/>
            <person name="Zhou G.P."/>
            <person name="Wang M."/>
            <person name="Wang L."/>
        </authorList>
    </citation>
    <scope>NUCLEOTIDE SEQUENCE [LARGE SCALE GENOMIC DNA]</scope>
    <source>
        <strain evidence="3">ATCC 90039 / CBS 2479 / JCM 2466 / KCTC 7840 / NCYC 2677 / UAMH 7654</strain>
    </source>
</reference>
<dbReference type="HOGENOM" id="CLU_1062403_0_0_1"/>
<evidence type="ECO:0000313" key="3">
    <source>
        <dbReference type="Proteomes" id="UP000002748"/>
    </source>
</evidence>
<dbReference type="VEuPathDB" id="FungiDB:A1Q1_08065"/>
<dbReference type="EMBL" id="ALBS01000008">
    <property type="protein sequence ID" value="EJT53148.1"/>
    <property type="molecule type" value="Genomic_DNA"/>
</dbReference>
<evidence type="ECO:0000256" key="1">
    <source>
        <dbReference type="SAM" id="MobiDB-lite"/>
    </source>
</evidence>
<name>J8QHL3_TRIAS</name>
<dbReference type="PANTHER" id="PTHR38696:SF1">
    <property type="entry name" value="MEDIATOR OF RNA POLYMERASE II TRANSCRIPTION SUBUNIT 13"/>
    <property type="match status" value="1"/>
</dbReference>
<dbReference type="OrthoDB" id="58379at2759"/>
<feature type="region of interest" description="Disordered" evidence="1">
    <location>
        <begin position="1"/>
        <end position="39"/>
    </location>
</feature>
<dbReference type="RefSeq" id="XP_014184311.1">
    <property type="nucleotide sequence ID" value="XM_014328836.1"/>
</dbReference>
<comment type="caution">
    <text evidence="2">The sequence shown here is derived from an EMBL/GenBank/DDBJ whole genome shotgun (WGS) entry which is preliminary data.</text>
</comment>
<proteinExistence type="predicted"/>
<dbReference type="GeneID" id="25991577"/>
<dbReference type="PANTHER" id="PTHR38696">
    <property type="entry name" value="MEDIATOR OF RNA POLYMERASE II TRANSCRIPTION SUBUNIT 13"/>
    <property type="match status" value="1"/>
</dbReference>
<sequence length="262" mass="28721">MSNSILSPLSPSSLYSPPLPTSPPAEAPPEMSIDDELPSYSDTLRSGPAKYACLMLSGTDRIQAISFPYNRRTRDLLVSALKVGQGVANCDLPEDGVWDFKLYGKPWSLDSLDAVRAPHILVSLYTTLATAGWHPSASVDIVKKKTSHDSIYFRTGPRIPREFFAITIEESDKLRLVDAPCQRVKDAFVGACASQTVQEKEMGSLVVKFSGTPWTAWKGDNTRGARRVLAAAMERLETAGFELVSSVSLSGRVMMIFGTRRF</sequence>
<accession>J8QHL3</accession>
<dbReference type="KEGG" id="tasa:A1Q1_08065"/>
<organism evidence="2 3">
    <name type="scientific">Trichosporon asahii var. asahii (strain ATCC 90039 / CBS 2479 / JCM 2466 / KCTC 7840 / NBRC 103889/ NCYC 2677 / UAMH 7654)</name>
    <name type="common">Yeast</name>
    <dbReference type="NCBI Taxonomy" id="1186058"/>
    <lineage>
        <taxon>Eukaryota</taxon>
        <taxon>Fungi</taxon>
        <taxon>Dikarya</taxon>
        <taxon>Basidiomycota</taxon>
        <taxon>Agaricomycotina</taxon>
        <taxon>Tremellomycetes</taxon>
        <taxon>Trichosporonales</taxon>
        <taxon>Trichosporonaceae</taxon>
        <taxon>Trichosporon</taxon>
    </lineage>
</organism>
<dbReference type="AlphaFoldDB" id="J8QHL3"/>
<dbReference type="Proteomes" id="UP000002748">
    <property type="component" value="Unassembled WGS sequence"/>
</dbReference>
<feature type="compositionally biased region" description="Low complexity" evidence="1">
    <location>
        <begin position="1"/>
        <end position="16"/>
    </location>
</feature>
<gene>
    <name evidence="2" type="ORF">A1Q1_08065</name>
</gene>